<sequence>MPSGNPRTFGPILPPDYPRARTSRTRSRKFTTRKKDTNRQRQTAETRKSGACIRCRLHHIRCEREPGQQDGCCQACEHARRSRRSRVQGLPCMRDGVTDAELVDHPDCPRKTWTRRWNGMDMVDISRWASKTIRTINITQFVPRSDGVRIITYPVEVRQFVPELPGDALSRKWKFDGVEESYDCEPYGIADMEKTGATMKKVVEDSILDSINFYIRGKDTLLRKTYLMAYQYSELPNLRQEERDLLKAVLRLWTASRMESRSDYISHGDTLGMKPHDCQKNCPNTNLILTPPVFSAQMEIIMTSMVLRPTKKEVLRLLRDLIHEQQRQSWFTIYLSLFILLHSCALLTAANVQRALKQGKVSFRPVLDNKVMEKLHHGAAILLACFHHCNKGSHPFTMDWTSPNDTSLGEFTEEQRAFMQDLCVMIDNEDQSRTFKKIRKERTVDHEYYFVAQMYEYAWKLPR</sequence>
<protein>
    <recommendedName>
        <fullName evidence="6">Zn(2)-C6 fungal-type domain-containing protein</fullName>
    </recommendedName>
</protein>
<evidence type="ECO:0000256" key="3">
    <source>
        <dbReference type="SAM" id="Phobius"/>
    </source>
</evidence>
<evidence type="ECO:0008006" key="6">
    <source>
        <dbReference type="Google" id="ProtNLM"/>
    </source>
</evidence>
<dbReference type="CDD" id="cd00067">
    <property type="entry name" value="GAL4"/>
    <property type="match status" value="1"/>
</dbReference>
<dbReference type="GO" id="GO:0000981">
    <property type="term" value="F:DNA-binding transcription factor activity, RNA polymerase II-specific"/>
    <property type="evidence" value="ECO:0007669"/>
    <property type="project" value="InterPro"/>
</dbReference>
<dbReference type="PANTHER" id="PTHR35392:SF3">
    <property type="entry name" value="ZN(2)-C6 FUNGAL-TYPE DOMAIN-CONTAINING PROTEIN"/>
    <property type="match status" value="1"/>
</dbReference>
<organism evidence="4 5">
    <name type="scientific">Podospora aff. communis PSN243</name>
    <dbReference type="NCBI Taxonomy" id="3040156"/>
    <lineage>
        <taxon>Eukaryota</taxon>
        <taxon>Fungi</taxon>
        <taxon>Dikarya</taxon>
        <taxon>Ascomycota</taxon>
        <taxon>Pezizomycotina</taxon>
        <taxon>Sordariomycetes</taxon>
        <taxon>Sordariomycetidae</taxon>
        <taxon>Sordariales</taxon>
        <taxon>Podosporaceae</taxon>
        <taxon>Podospora</taxon>
    </lineage>
</organism>
<reference evidence="4" key="1">
    <citation type="journal article" date="2023" name="Mol. Phylogenet. Evol.">
        <title>Genome-scale phylogeny and comparative genomics of the fungal order Sordariales.</title>
        <authorList>
            <person name="Hensen N."/>
            <person name="Bonometti L."/>
            <person name="Westerberg I."/>
            <person name="Brannstrom I.O."/>
            <person name="Guillou S."/>
            <person name="Cros-Aarteil S."/>
            <person name="Calhoun S."/>
            <person name="Haridas S."/>
            <person name="Kuo A."/>
            <person name="Mondo S."/>
            <person name="Pangilinan J."/>
            <person name="Riley R."/>
            <person name="LaButti K."/>
            <person name="Andreopoulos B."/>
            <person name="Lipzen A."/>
            <person name="Chen C."/>
            <person name="Yan M."/>
            <person name="Daum C."/>
            <person name="Ng V."/>
            <person name="Clum A."/>
            <person name="Steindorff A."/>
            <person name="Ohm R.A."/>
            <person name="Martin F."/>
            <person name="Silar P."/>
            <person name="Natvig D.O."/>
            <person name="Lalanne C."/>
            <person name="Gautier V."/>
            <person name="Ament-Velasquez S.L."/>
            <person name="Kruys A."/>
            <person name="Hutchinson M.I."/>
            <person name="Powell A.J."/>
            <person name="Barry K."/>
            <person name="Miller A.N."/>
            <person name="Grigoriev I.V."/>
            <person name="Debuchy R."/>
            <person name="Gladieux P."/>
            <person name="Hiltunen Thoren M."/>
            <person name="Johannesson H."/>
        </authorList>
    </citation>
    <scope>NUCLEOTIDE SEQUENCE</scope>
    <source>
        <strain evidence="4">PSN243</strain>
    </source>
</reference>
<dbReference type="InterPro" id="IPR052973">
    <property type="entry name" value="Fungal_sec-metab_reg_TF"/>
</dbReference>
<dbReference type="EMBL" id="MU865936">
    <property type="protein sequence ID" value="KAK4449695.1"/>
    <property type="molecule type" value="Genomic_DNA"/>
</dbReference>
<keyword evidence="3" id="KW-1133">Transmembrane helix</keyword>
<feature type="transmembrane region" description="Helical" evidence="3">
    <location>
        <begin position="330"/>
        <end position="350"/>
    </location>
</feature>
<evidence type="ECO:0000256" key="2">
    <source>
        <dbReference type="SAM" id="MobiDB-lite"/>
    </source>
</evidence>
<dbReference type="InterPro" id="IPR001138">
    <property type="entry name" value="Zn2Cys6_DnaBD"/>
</dbReference>
<gene>
    <name evidence="4" type="ORF">QBC34DRAFT_298813</name>
</gene>
<dbReference type="AlphaFoldDB" id="A0AAV9GMJ1"/>
<dbReference type="Proteomes" id="UP001321760">
    <property type="component" value="Unassembled WGS sequence"/>
</dbReference>
<feature type="compositionally biased region" description="Basic and acidic residues" evidence="2">
    <location>
        <begin position="33"/>
        <end position="45"/>
    </location>
</feature>
<feature type="region of interest" description="Disordered" evidence="2">
    <location>
        <begin position="1"/>
        <end position="45"/>
    </location>
</feature>
<keyword evidence="3" id="KW-0472">Membrane</keyword>
<comment type="caution">
    <text evidence="4">The sequence shown here is derived from an EMBL/GenBank/DDBJ whole genome shotgun (WGS) entry which is preliminary data.</text>
</comment>
<name>A0AAV9GMJ1_9PEZI</name>
<reference evidence="4" key="2">
    <citation type="submission" date="2023-05" db="EMBL/GenBank/DDBJ databases">
        <authorList>
            <consortium name="Lawrence Berkeley National Laboratory"/>
            <person name="Steindorff A."/>
            <person name="Hensen N."/>
            <person name="Bonometti L."/>
            <person name="Westerberg I."/>
            <person name="Brannstrom I.O."/>
            <person name="Guillou S."/>
            <person name="Cros-Aarteil S."/>
            <person name="Calhoun S."/>
            <person name="Haridas S."/>
            <person name="Kuo A."/>
            <person name="Mondo S."/>
            <person name="Pangilinan J."/>
            <person name="Riley R."/>
            <person name="Labutti K."/>
            <person name="Andreopoulos B."/>
            <person name="Lipzen A."/>
            <person name="Chen C."/>
            <person name="Yanf M."/>
            <person name="Daum C."/>
            <person name="Ng V."/>
            <person name="Clum A."/>
            <person name="Ohm R."/>
            <person name="Martin F."/>
            <person name="Silar P."/>
            <person name="Natvig D."/>
            <person name="Lalanne C."/>
            <person name="Gautier V."/>
            <person name="Ament-Velasquez S.L."/>
            <person name="Kruys A."/>
            <person name="Hutchinson M.I."/>
            <person name="Powell A.J."/>
            <person name="Barry K."/>
            <person name="Miller A.N."/>
            <person name="Grigoriev I.V."/>
            <person name="Debuchy R."/>
            <person name="Gladieux P."/>
            <person name="Thoren M.H."/>
            <person name="Johannesson H."/>
        </authorList>
    </citation>
    <scope>NUCLEOTIDE SEQUENCE</scope>
    <source>
        <strain evidence="4">PSN243</strain>
    </source>
</reference>
<proteinExistence type="predicted"/>
<accession>A0AAV9GMJ1</accession>
<keyword evidence="5" id="KW-1185">Reference proteome</keyword>
<dbReference type="GO" id="GO:0008270">
    <property type="term" value="F:zinc ion binding"/>
    <property type="evidence" value="ECO:0007669"/>
    <property type="project" value="InterPro"/>
</dbReference>
<keyword evidence="1" id="KW-0539">Nucleus</keyword>
<feature type="compositionally biased region" description="Basic residues" evidence="2">
    <location>
        <begin position="21"/>
        <end position="32"/>
    </location>
</feature>
<dbReference type="PANTHER" id="PTHR35392">
    <property type="entry name" value="ZN(II)2CYS6 TRANSCRIPTION FACTOR (EUROFUNG)-RELATED-RELATED"/>
    <property type="match status" value="1"/>
</dbReference>
<evidence type="ECO:0000313" key="4">
    <source>
        <dbReference type="EMBL" id="KAK4449695.1"/>
    </source>
</evidence>
<evidence type="ECO:0000256" key="1">
    <source>
        <dbReference type="ARBA" id="ARBA00023242"/>
    </source>
</evidence>
<keyword evidence="3" id="KW-0812">Transmembrane</keyword>
<evidence type="ECO:0000313" key="5">
    <source>
        <dbReference type="Proteomes" id="UP001321760"/>
    </source>
</evidence>